<dbReference type="Proteomes" id="UP000038045">
    <property type="component" value="Unplaced"/>
</dbReference>
<dbReference type="WBParaSite" id="PTRK_0000009100.1">
    <property type="protein sequence ID" value="PTRK_0000009100.1"/>
    <property type="gene ID" value="PTRK_0000009100"/>
</dbReference>
<name>A0A0N4Z058_PARTI</name>
<evidence type="ECO:0000313" key="2">
    <source>
        <dbReference type="WBParaSite" id="PTRK_0000009100.1"/>
    </source>
</evidence>
<reference evidence="2" key="1">
    <citation type="submission" date="2017-02" db="UniProtKB">
        <authorList>
            <consortium name="WormBaseParasite"/>
        </authorList>
    </citation>
    <scope>IDENTIFICATION</scope>
</reference>
<accession>A0A0N4Z058</accession>
<evidence type="ECO:0000313" key="1">
    <source>
        <dbReference type="Proteomes" id="UP000038045"/>
    </source>
</evidence>
<proteinExistence type="predicted"/>
<keyword evidence="1" id="KW-1185">Reference proteome</keyword>
<dbReference type="AlphaFoldDB" id="A0A0N4Z058"/>
<sequence length="296" mass="34800">MDINEITFEKALTKENFQRLAVLAKKCDNTFEDAFNKTVKSILDYINTKNNDKIYTFSKMLNQLENDITDILLSPIKFDVRRKIIGTLLCINNYLEKNNQPLYSVKCPRFAQMIYNSFIFDNFGFMDNHDVPEVYDYEVIDFRHRTKELYENSCNKFTHYLEYDERCLYEATNCLSKLIRFSMNKISFYTTNASTMKNLGSPDIYQEMELISLIFKAINGYQNTCDEYTDYVRDIICYTFIYITHCYLYGLRSPIIYSVLEKQQFDILVADGIIPAATFCIALSSRISDKHAIVCF</sequence>
<protein>
    <submittedName>
        <fullName evidence="2">ODV-E66</fullName>
    </submittedName>
</protein>
<organism evidence="1 2">
    <name type="scientific">Parastrongyloides trichosuri</name>
    <name type="common">Possum-specific nematode worm</name>
    <dbReference type="NCBI Taxonomy" id="131310"/>
    <lineage>
        <taxon>Eukaryota</taxon>
        <taxon>Metazoa</taxon>
        <taxon>Ecdysozoa</taxon>
        <taxon>Nematoda</taxon>
        <taxon>Chromadorea</taxon>
        <taxon>Rhabditida</taxon>
        <taxon>Tylenchina</taxon>
        <taxon>Panagrolaimomorpha</taxon>
        <taxon>Strongyloidoidea</taxon>
        <taxon>Strongyloididae</taxon>
        <taxon>Parastrongyloides</taxon>
    </lineage>
</organism>